<organism evidence="1 2">
    <name type="scientific">Streptomyces rubradiris</name>
    <name type="common">Streptomyces achromogenes subsp. rubradiris</name>
    <dbReference type="NCBI Taxonomy" id="285531"/>
    <lineage>
        <taxon>Bacteria</taxon>
        <taxon>Bacillati</taxon>
        <taxon>Actinomycetota</taxon>
        <taxon>Actinomycetes</taxon>
        <taxon>Kitasatosporales</taxon>
        <taxon>Streptomycetaceae</taxon>
        <taxon>Streptomyces</taxon>
    </lineage>
</organism>
<dbReference type="Proteomes" id="UP000646738">
    <property type="component" value="Unassembled WGS sequence"/>
</dbReference>
<reference evidence="2" key="1">
    <citation type="submission" date="2023-07" db="EMBL/GenBank/DDBJ databases">
        <title>Whole genome shotgun sequence of Streptomyces achromogenes subsp. rubradiris NBRC 14000.</title>
        <authorList>
            <person name="Komaki H."/>
            <person name="Tamura T."/>
        </authorList>
    </citation>
    <scope>NUCLEOTIDE SEQUENCE [LARGE SCALE GENOMIC DNA]</scope>
    <source>
        <strain evidence="2">NBRC 14000</strain>
    </source>
</reference>
<name>A0ABQ3RCS1_STRRR</name>
<accession>A0ABQ3RCS1</accession>
<keyword evidence="2" id="KW-1185">Reference proteome</keyword>
<comment type="caution">
    <text evidence="1">The sequence shown here is derived from an EMBL/GenBank/DDBJ whole genome shotgun (WGS) entry which is preliminary data.</text>
</comment>
<dbReference type="EMBL" id="BNEA01000015">
    <property type="protein sequence ID" value="GHI53648.1"/>
    <property type="molecule type" value="Genomic_DNA"/>
</dbReference>
<sequence>MDDSGIDRCPVCLSPATEGAEWVLLSRHRTSAGYIEYCLSACGCITVLRDGDLLKSVPSGIGRTSAPRGDRRGAG</sequence>
<evidence type="ECO:0000313" key="2">
    <source>
        <dbReference type="Proteomes" id="UP000646738"/>
    </source>
</evidence>
<evidence type="ECO:0000313" key="1">
    <source>
        <dbReference type="EMBL" id="GHI53648.1"/>
    </source>
</evidence>
<dbReference type="RefSeq" id="WP_189989387.1">
    <property type="nucleotide sequence ID" value="NZ_BNCB01000001.1"/>
</dbReference>
<gene>
    <name evidence="1" type="ORF">Srubr_34940</name>
</gene>
<protein>
    <submittedName>
        <fullName evidence="1">Uncharacterized protein</fullName>
    </submittedName>
</protein>
<proteinExistence type="predicted"/>